<dbReference type="GO" id="GO:1990077">
    <property type="term" value="C:primosome complex"/>
    <property type="evidence" value="ECO:0007669"/>
    <property type="project" value="UniProtKB-UniRule"/>
</dbReference>
<dbReference type="FunFam" id="3.40.50.300:FF:000489">
    <property type="entry name" value="Primosome assembly protein PriA"/>
    <property type="match status" value="1"/>
</dbReference>
<keyword evidence="9 12" id="KW-0238">DNA-binding</keyword>
<dbReference type="Pfam" id="PF17764">
    <property type="entry name" value="PriA_3primeBD"/>
    <property type="match status" value="1"/>
</dbReference>
<dbReference type="GO" id="GO:0043138">
    <property type="term" value="F:3'-5' DNA helicase activity"/>
    <property type="evidence" value="ECO:0007669"/>
    <property type="project" value="UniProtKB-EC"/>
</dbReference>
<evidence type="ECO:0000256" key="3">
    <source>
        <dbReference type="ARBA" id="ARBA00022723"/>
    </source>
</evidence>
<dbReference type="PATRIC" id="fig|45073.5.peg.999"/>
<dbReference type="Pfam" id="PF00271">
    <property type="entry name" value="Helicase_C"/>
    <property type="match status" value="1"/>
</dbReference>
<dbReference type="GO" id="GO:0016887">
    <property type="term" value="F:ATP hydrolysis activity"/>
    <property type="evidence" value="ECO:0007669"/>
    <property type="project" value="RHEA"/>
</dbReference>
<evidence type="ECO:0000256" key="10">
    <source>
        <dbReference type="ARBA" id="ARBA00023235"/>
    </source>
</evidence>
<dbReference type="EC" id="5.6.2.4" evidence="12"/>
<dbReference type="GO" id="GO:0006269">
    <property type="term" value="P:DNA replication, synthesis of primer"/>
    <property type="evidence" value="ECO:0007669"/>
    <property type="project" value="UniProtKB-KW"/>
</dbReference>
<evidence type="ECO:0000256" key="4">
    <source>
        <dbReference type="ARBA" id="ARBA00022741"/>
    </source>
</evidence>
<keyword evidence="5 12" id="KW-0378">Hydrolase</keyword>
<dbReference type="GO" id="GO:0006302">
    <property type="term" value="P:double-strand break repair"/>
    <property type="evidence" value="ECO:0007669"/>
    <property type="project" value="InterPro"/>
</dbReference>
<dbReference type="GO" id="GO:0006270">
    <property type="term" value="P:DNA replication initiation"/>
    <property type="evidence" value="ECO:0007669"/>
    <property type="project" value="TreeGrafter"/>
</dbReference>
<dbReference type="Gene3D" id="3.40.1440.60">
    <property type="entry name" value="PriA, 3(prime) DNA-binding domain"/>
    <property type="match status" value="1"/>
</dbReference>
<dbReference type="SMART" id="SM00487">
    <property type="entry name" value="DEXDc"/>
    <property type="match status" value="1"/>
</dbReference>
<dbReference type="Pfam" id="PF00270">
    <property type="entry name" value="DEAD"/>
    <property type="match status" value="1"/>
</dbReference>
<protein>
    <recommendedName>
        <fullName evidence="12">Replication restart protein PriA</fullName>
    </recommendedName>
    <alternativeName>
        <fullName evidence="12">ATP-dependent DNA helicase PriA</fullName>
        <ecNumber evidence="12">5.6.2.4</ecNumber>
    </alternativeName>
    <alternativeName>
        <fullName evidence="12">DNA 3'-5' helicase PriA</fullName>
    </alternativeName>
</protein>
<dbReference type="Proteomes" id="UP000054618">
    <property type="component" value="Unassembled WGS sequence"/>
</dbReference>
<dbReference type="PANTHER" id="PTHR30580">
    <property type="entry name" value="PRIMOSOMAL PROTEIN N"/>
    <property type="match status" value="1"/>
</dbReference>
<keyword evidence="10 12" id="KW-0413">Isomerase</keyword>
<feature type="binding site" evidence="12">
    <location>
        <position position="376"/>
    </location>
    <ligand>
        <name>Zn(2+)</name>
        <dbReference type="ChEBI" id="CHEBI:29105"/>
        <label>2</label>
    </ligand>
</feature>
<dbReference type="CDD" id="cd17929">
    <property type="entry name" value="DEXHc_priA"/>
    <property type="match status" value="1"/>
</dbReference>
<comment type="caution">
    <text evidence="14">The sequence shown here is derived from an EMBL/GenBank/DDBJ whole genome shotgun (WGS) entry which is preliminary data.</text>
</comment>
<evidence type="ECO:0000256" key="6">
    <source>
        <dbReference type="ARBA" id="ARBA00022806"/>
    </source>
</evidence>
<reference evidence="14 15" key="1">
    <citation type="submission" date="2015-11" db="EMBL/GenBank/DDBJ databases">
        <title>Genomic analysis of 38 Legionella species identifies large and diverse effector repertoires.</title>
        <authorList>
            <person name="Burstein D."/>
            <person name="Amaro F."/>
            <person name="Zusman T."/>
            <person name="Lifshitz Z."/>
            <person name="Cohen O."/>
            <person name="Gilbert J.A."/>
            <person name="Pupko T."/>
            <person name="Shuman H.A."/>
            <person name="Segal G."/>
        </authorList>
    </citation>
    <scope>NUCLEOTIDE SEQUENCE [LARGE SCALE GENOMIC DNA]</scope>
    <source>
        <strain evidence="14 15">CDC#1442-AUS-E</strain>
    </source>
</reference>
<dbReference type="SUPFAM" id="SSF52540">
    <property type="entry name" value="P-loop containing nucleoside triphosphate hydrolases"/>
    <property type="match status" value="2"/>
</dbReference>
<dbReference type="InterPro" id="IPR011545">
    <property type="entry name" value="DEAD/DEAH_box_helicase_dom"/>
</dbReference>
<keyword evidence="7 12" id="KW-0862">Zinc</keyword>
<keyword evidence="2 12" id="KW-0235">DNA replication</keyword>
<dbReference type="GO" id="GO:0005524">
    <property type="term" value="F:ATP binding"/>
    <property type="evidence" value="ECO:0007669"/>
    <property type="project" value="UniProtKB-UniRule"/>
</dbReference>
<dbReference type="PROSITE" id="PS51192">
    <property type="entry name" value="HELICASE_ATP_BIND_1"/>
    <property type="match status" value="1"/>
</dbReference>
<feature type="binding site" evidence="12">
    <location>
        <position position="370"/>
    </location>
    <ligand>
        <name>Zn(2+)</name>
        <dbReference type="ChEBI" id="CHEBI:29105"/>
        <label>1</label>
    </ligand>
</feature>
<evidence type="ECO:0000256" key="9">
    <source>
        <dbReference type="ARBA" id="ARBA00023125"/>
    </source>
</evidence>
<dbReference type="InterPro" id="IPR027417">
    <property type="entry name" value="P-loop_NTPase"/>
</dbReference>
<keyword evidence="8 12" id="KW-0067">ATP-binding</keyword>
<dbReference type="EMBL" id="LNYS01000006">
    <property type="protein sequence ID" value="KTD52103.1"/>
    <property type="molecule type" value="Genomic_DNA"/>
</dbReference>
<evidence type="ECO:0000256" key="2">
    <source>
        <dbReference type="ARBA" id="ARBA00022705"/>
    </source>
</evidence>
<organism evidence="14 15">
    <name type="scientific">Legionella quinlivanii</name>
    <dbReference type="NCBI Taxonomy" id="45073"/>
    <lineage>
        <taxon>Bacteria</taxon>
        <taxon>Pseudomonadati</taxon>
        <taxon>Pseudomonadota</taxon>
        <taxon>Gammaproteobacteria</taxon>
        <taxon>Legionellales</taxon>
        <taxon>Legionellaceae</taxon>
        <taxon>Legionella</taxon>
    </lineage>
</organism>
<evidence type="ECO:0000256" key="8">
    <source>
        <dbReference type="ARBA" id="ARBA00022840"/>
    </source>
</evidence>
<feature type="domain" description="Helicase ATP-binding" evidence="13">
    <location>
        <begin position="142"/>
        <end position="308"/>
    </location>
</feature>
<comment type="catalytic activity">
    <reaction evidence="11 12">
        <text>ATP + H2O = ADP + phosphate + H(+)</text>
        <dbReference type="Rhea" id="RHEA:13065"/>
        <dbReference type="ChEBI" id="CHEBI:15377"/>
        <dbReference type="ChEBI" id="CHEBI:15378"/>
        <dbReference type="ChEBI" id="CHEBI:30616"/>
        <dbReference type="ChEBI" id="CHEBI:43474"/>
        <dbReference type="ChEBI" id="CHEBI:456216"/>
        <dbReference type="EC" id="5.6.2.4"/>
    </reaction>
</comment>
<feature type="binding site" evidence="12">
    <location>
        <position position="379"/>
    </location>
    <ligand>
        <name>Zn(2+)</name>
        <dbReference type="ChEBI" id="CHEBI:29105"/>
        <label>2</label>
    </ligand>
</feature>
<dbReference type="AlphaFoldDB" id="A0A0W0Y547"/>
<sequence>MTEVLNVCIPHTMRDSFDYLANGIQAASGCRVYVSFRNKIRLGIVTGKSDSSLPADKLKAISELLDEEPIISDEILKLCRWISQYYQSPLSEVLPLALPKKLRDGKNLKPLTIEPLLPLEENQVKNPLLLNEQQALAVKEIQAHLHHYHCFLLYGVTGSGKTEVYLQTISKVLAQGRQVLILVPEIGLTPQLLRRFQERFDYPMAVIHSGLNETERSKAWQLAAAHQVGLVIGTRAAVFTPMPRLGLIIIDEEHDSSLKQMEGVRYSARDTALMRAHTANIPVILGSATPSLETLHNTRLGKYTNLPLNHKALNQSALQFQVIDLRNTLLNQGLAPATLQAIKEQLQQNNQVLIFINRRGFSPVLFCQLCGWIADCPGCDSHLTFHRQINRLICHHCGFNQSAPSGCRKCNSPGLLPLGTGTQRLEEFLQDEFADYQIMRVDRDEVSRKNELSKRLELITKGEAQLIVGTQMMAKGHHFPKLTLVVIADADAGFFHPDFRAIEQLGQLLTQVSGRAGRASLAGKVIIQTHVPQNPYLNLLIREGYNAFADALLTARQQAALPPFHYMALIRAQARQPDKVMAALQEMKNRLSTSRITVLGPAPAPMARKGHQHRMQLLLKSPTRKPLQNALTQLREWLTIDKTHSSVRWNVDIDPLDLS</sequence>
<dbReference type="Pfam" id="PF18074">
    <property type="entry name" value="PriA_C"/>
    <property type="match status" value="1"/>
</dbReference>
<dbReference type="Pfam" id="PF18319">
    <property type="entry name" value="Zn_ribbon_PriA"/>
    <property type="match status" value="1"/>
</dbReference>
<dbReference type="SMART" id="SM00490">
    <property type="entry name" value="HELICc"/>
    <property type="match status" value="1"/>
</dbReference>
<feature type="binding site" evidence="12">
    <location>
        <position position="397"/>
    </location>
    <ligand>
        <name>Zn(2+)</name>
        <dbReference type="ChEBI" id="CHEBI:29105"/>
        <label>2</label>
    </ligand>
</feature>
<comment type="function">
    <text evidence="12">Initiates the restart of stalled replication forks, which reloads the replicative helicase on sites other than the origin of replication. Recognizes and binds to abandoned replication forks and remodels them to uncover a helicase loading site. Promotes assembly of the primosome at these replication forks.</text>
</comment>
<gene>
    <name evidence="12 14" type="primary">priA</name>
    <name evidence="14" type="ORF">Lqui_0947</name>
</gene>
<dbReference type="InterPro" id="IPR001650">
    <property type="entry name" value="Helicase_C-like"/>
</dbReference>
<keyword evidence="4 12" id="KW-0547">Nucleotide-binding</keyword>
<dbReference type="InterPro" id="IPR041222">
    <property type="entry name" value="PriA_3primeBD"/>
</dbReference>
<comment type="cofactor">
    <cofactor evidence="12">
        <name>Zn(2+)</name>
        <dbReference type="ChEBI" id="CHEBI:29105"/>
    </cofactor>
    <text evidence="12">Binds 2 zinc ions per subunit.</text>
</comment>
<dbReference type="InterPro" id="IPR005259">
    <property type="entry name" value="PriA"/>
</dbReference>
<dbReference type="NCBIfam" id="TIGR00595">
    <property type="entry name" value="priA"/>
    <property type="match status" value="1"/>
</dbReference>
<evidence type="ECO:0000313" key="15">
    <source>
        <dbReference type="Proteomes" id="UP000054618"/>
    </source>
</evidence>
<dbReference type="RefSeq" id="WP_058507035.1">
    <property type="nucleotide sequence ID" value="NZ_CAAAIK010000006.1"/>
</dbReference>
<feature type="binding site" evidence="12">
    <location>
        <position position="367"/>
    </location>
    <ligand>
        <name>Zn(2+)</name>
        <dbReference type="ChEBI" id="CHEBI:29105"/>
        <label>1</label>
    </ligand>
</feature>
<evidence type="ECO:0000256" key="5">
    <source>
        <dbReference type="ARBA" id="ARBA00022801"/>
    </source>
</evidence>
<feature type="binding site" evidence="12">
    <location>
        <position position="407"/>
    </location>
    <ligand>
        <name>Zn(2+)</name>
        <dbReference type="ChEBI" id="CHEBI:29105"/>
        <label>1</label>
    </ligand>
</feature>
<evidence type="ECO:0000256" key="12">
    <source>
        <dbReference type="HAMAP-Rule" id="MF_00983"/>
    </source>
</evidence>
<dbReference type="GO" id="GO:0008270">
    <property type="term" value="F:zinc ion binding"/>
    <property type="evidence" value="ECO:0007669"/>
    <property type="project" value="UniProtKB-UniRule"/>
</dbReference>
<comment type="subunit">
    <text evidence="12">Component of the replication restart primosome.</text>
</comment>
<accession>A0A0W0Y547</accession>
<dbReference type="Gene3D" id="3.40.50.300">
    <property type="entry name" value="P-loop containing nucleotide triphosphate hydrolases"/>
    <property type="match status" value="2"/>
</dbReference>
<dbReference type="STRING" id="45073.Lqui_0947"/>
<evidence type="ECO:0000256" key="1">
    <source>
        <dbReference type="ARBA" id="ARBA00022515"/>
    </source>
</evidence>
<evidence type="ECO:0000256" key="7">
    <source>
        <dbReference type="ARBA" id="ARBA00022833"/>
    </source>
</evidence>
<keyword evidence="1 12" id="KW-0639">Primosome</keyword>
<evidence type="ECO:0000313" key="14">
    <source>
        <dbReference type="EMBL" id="KTD52103.1"/>
    </source>
</evidence>
<comment type="similarity">
    <text evidence="12">Belongs to the helicase family. PriA subfamily.</text>
</comment>
<dbReference type="InterPro" id="IPR014001">
    <property type="entry name" value="Helicase_ATP-bd"/>
</dbReference>
<dbReference type="InterPro" id="IPR042115">
    <property type="entry name" value="PriA_3primeBD_sf"/>
</dbReference>
<keyword evidence="3 12" id="KW-0479">Metal-binding</keyword>
<proteinExistence type="inferred from homology"/>
<dbReference type="CDD" id="cd18804">
    <property type="entry name" value="SF2_C_priA"/>
    <property type="match status" value="1"/>
</dbReference>
<dbReference type="OrthoDB" id="9759544at2"/>
<comment type="catalytic activity">
    <reaction evidence="12">
        <text>Couples ATP hydrolysis with the unwinding of duplex DNA by translocating in the 3'-5' direction.</text>
        <dbReference type="EC" id="5.6.2.4"/>
    </reaction>
</comment>
<dbReference type="HAMAP" id="MF_00983">
    <property type="entry name" value="PriA"/>
    <property type="match status" value="1"/>
</dbReference>
<evidence type="ECO:0000259" key="13">
    <source>
        <dbReference type="PROSITE" id="PS51192"/>
    </source>
</evidence>
<keyword evidence="6 12" id="KW-0347">Helicase</keyword>
<feature type="binding site" evidence="12">
    <location>
        <position position="410"/>
    </location>
    <ligand>
        <name>Zn(2+)</name>
        <dbReference type="ChEBI" id="CHEBI:29105"/>
        <label>1</label>
    </ligand>
</feature>
<dbReference type="GO" id="GO:0003677">
    <property type="term" value="F:DNA binding"/>
    <property type="evidence" value="ECO:0007669"/>
    <property type="project" value="UniProtKB-UniRule"/>
</dbReference>
<keyword evidence="15" id="KW-1185">Reference proteome</keyword>
<evidence type="ECO:0000256" key="11">
    <source>
        <dbReference type="ARBA" id="ARBA00048988"/>
    </source>
</evidence>
<dbReference type="GO" id="GO:0006310">
    <property type="term" value="P:DNA recombination"/>
    <property type="evidence" value="ECO:0007669"/>
    <property type="project" value="InterPro"/>
</dbReference>
<dbReference type="InterPro" id="IPR040498">
    <property type="entry name" value="PriA_CRR"/>
</dbReference>
<feature type="binding site" evidence="12">
    <location>
        <position position="394"/>
    </location>
    <ligand>
        <name>Zn(2+)</name>
        <dbReference type="ChEBI" id="CHEBI:29105"/>
        <label>2</label>
    </ligand>
</feature>
<name>A0A0W0Y547_9GAMM</name>
<dbReference type="PANTHER" id="PTHR30580:SF0">
    <property type="entry name" value="PRIMOSOMAL PROTEIN N"/>
    <property type="match status" value="1"/>
</dbReference>
<dbReference type="InterPro" id="IPR041236">
    <property type="entry name" value="PriA_C"/>
</dbReference>